<organism evidence="2 3">
    <name type="scientific">Striga asiatica</name>
    <name type="common">Asiatic witchweed</name>
    <name type="synonym">Buchnera asiatica</name>
    <dbReference type="NCBI Taxonomy" id="4170"/>
    <lineage>
        <taxon>Eukaryota</taxon>
        <taxon>Viridiplantae</taxon>
        <taxon>Streptophyta</taxon>
        <taxon>Embryophyta</taxon>
        <taxon>Tracheophyta</taxon>
        <taxon>Spermatophyta</taxon>
        <taxon>Magnoliopsida</taxon>
        <taxon>eudicotyledons</taxon>
        <taxon>Gunneridae</taxon>
        <taxon>Pentapetalae</taxon>
        <taxon>asterids</taxon>
        <taxon>lamiids</taxon>
        <taxon>Lamiales</taxon>
        <taxon>Orobanchaceae</taxon>
        <taxon>Buchnereae</taxon>
        <taxon>Striga</taxon>
    </lineage>
</organism>
<keyword evidence="3" id="KW-1185">Reference proteome</keyword>
<dbReference type="AlphaFoldDB" id="A0A5A7QMU0"/>
<evidence type="ECO:0000313" key="2">
    <source>
        <dbReference type="EMBL" id="GER46635.1"/>
    </source>
</evidence>
<name>A0A5A7QMU0_STRAF</name>
<proteinExistence type="predicted"/>
<evidence type="ECO:0000313" key="3">
    <source>
        <dbReference type="Proteomes" id="UP000325081"/>
    </source>
</evidence>
<dbReference type="Proteomes" id="UP000325081">
    <property type="component" value="Unassembled WGS sequence"/>
</dbReference>
<dbReference type="OrthoDB" id="1545244at2759"/>
<feature type="region of interest" description="Disordered" evidence="1">
    <location>
        <begin position="147"/>
        <end position="174"/>
    </location>
</feature>
<sequence>MPVIDTHFRARVATRRNWRIRYTNGSSRGPHSHTIHRRCRNIRHQRPQSTWNHFFESVLPNPSGDDDDDFPDKLPRGEFEFLITSCLGGASFLIFITRSTILVPTSTGLTLSFALACSRLKPGTGNDLPLLREEMVFAGRPLAGEHDCRLTRSTDEDRGPGLGPGRPRAADGGRSATEVLKLGGASSENPGISEGFHILGRTVGDLGCVGPGVPFVGRRVGVEAREVVLAGGGALVVVVGTVDRVGVEDLLAAAVGRDEEIVGREVVGVEDREGFDDDVAAGADRDDEVAVGLDEVAVGFLLDVGREDVEVKVGRLVGVEGLEPGPLEEDGRRDGLLREVDFRAVGRAFGVPTWLVTVLCFSISSEGNRGVPGELRKLSGPVFRPGADVAEGILNIGEVPCPAGRKNKKQR</sequence>
<gene>
    <name evidence="2" type="ORF">STAS_23684</name>
</gene>
<comment type="caution">
    <text evidence="2">The sequence shown here is derived from an EMBL/GenBank/DDBJ whole genome shotgun (WGS) entry which is preliminary data.</text>
</comment>
<reference evidence="3" key="1">
    <citation type="journal article" date="2019" name="Curr. Biol.">
        <title>Genome Sequence of Striga asiatica Provides Insight into the Evolution of Plant Parasitism.</title>
        <authorList>
            <person name="Yoshida S."/>
            <person name="Kim S."/>
            <person name="Wafula E.K."/>
            <person name="Tanskanen J."/>
            <person name="Kim Y.M."/>
            <person name="Honaas L."/>
            <person name="Yang Z."/>
            <person name="Spallek T."/>
            <person name="Conn C.E."/>
            <person name="Ichihashi Y."/>
            <person name="Cheong K."/>
            <person name="Cui S."/>
            <person name="Der J.P."/>
            <person name="Gundlach H."/>
            <person name="Jiao Y."/>
            <person name="Hori C."/>
            <person name="Ishida J.K."/>
            <person name="Kasahara H."/>
            <person name="Kiba T."/>
            <person name="Kim M.S."/>
            <person name="Koo N."/>
            <person name="Laohavisit A."/>
            <person name="Lee Y.H."/>
            <person name="Lumba S."/>
            <person name="McCourt P."/>
            <person name="Mortimer J.C."/>
            <person name="Mutuku J.M."/>
            <person name="Nomura T."/>
            <person name="Sasaki-Sekimoto Y."/>
            <person name="Seto Y."/>
            <person name="Wang Y."/>
            <person name="Wakatake T."/>
            <person name="Sakakibara H."/>
            <person name="Demura T."/>
            <person name="Yamaguchi S."/>
            <person name="Yoneyama K."/>
            <person name="Manabe R.I."/>
            <person name="Nelson D.C."/>
            <person name="Schulman A.H."/>
            <person name="Timko M.P."/>
            <person name="dePamphilis C.W."/>
            <person name="Choi D."/>
            <person name="Shirasu K."/>
        </authorList>
    </citation>
    <scope>NUCLEOTIDE SEQUENCE [LARGE SCALE GENOMIC DNA]</scope>
    <source>
        <strain evidence="3">cv. UVA1</strain>
    </source>
</reference>
<feature type="compositionally biased region" description="Low complexity" evidence="1">
    <location>
        <begin position="165"/>
        <end position="174"/>
    </location>
</feature>
<dbReference type="EMBL" id="BKCP01007626">
    <property type="protein sequence ID" value="GER46635.1"/>
    <property type="molecule type" value="Genomic_DNA"/>
</dbReference>
<feature type="compositionally biased region" description="Basic and acidic residues" evidence="1">
    <location>
        <begin position="147"/>
        <end position="159"/>
    </location>
</feature>
<protein>
    <submittedName>
        <fullName evidence="2">Copper amine oxidase family protein</fullName>
    </submittedName>
</protein>
<accession>A0A5A7QMU0</accession>
<evidence type="ECO:0000256" key="1">
    <source>
        <dbReference type="SAM" id="MobiDB-lite"/>
    </source>
</evidence>